<dbReference type="Pfam" id="PF01797">
    <property type="entry name" value="Y1_Tnp"/>
    <property type="match status" value="1"/>
</dbReference>
<keyword evidence="3" id="KW-1185">Reference proteome</keyword>
<dbReference type="EMBL" id="JALJEJ010000011">
    <property type="protein sequence ID" value="MCJ8211703.1"/>
    <property type="molecule type" value="Genomic_DNA"/>
</dbReference>
<dbReference type="SUPFAM" id="SSF143422">
    <property type="entry name" value="Transposase IS200-like"/>
    <property type="match status" value="1"/>
</dbReference>
<accession>A0A9X1X697</accession>
<dbReference type="Proteomes" id="UP001139450">
    <property type="component" value="Unassembled WGS sequence"/>
</dbReference>
<dbReference type="SMART" id="SM01321">
    <property type="entry name" value="Y1_Tnp"/>
    <property type="match status" value="1"/>
</dbReference>
<dbReference type="InterPro" id="IPR052715">
    <property type="entry name" value="RAYT_transposase"/>
</dbReference>
<feature type="domain" description="Transposase IS200-like" evidence="1">
    <location>
        <begin position="8"/>
        <end position="146"/>
    </location>
</feature>
<evidence type="ECO:0000259" key="1">
    <source>
        <dbReference type="SMART" id="SM01321"/>
    </source>
</evidence>
<dbReference type="GO" id="GO:0043565">
    <property type="term" value="F:sequence-specific DNA binding"/>
    <property type="evidence" value="ECO:0007669"/>
    <property type="project" value="TreeGrafter"/>
</dbReference>
<dbReference type="GO" id="GO:0006313">
    <property type="term" value="P:DNA transposition"/>
    <property type="evidence" value="ECO:0007669"/>
    <property type="project" value="InterPro"/>
</dbReference>
<dbReference type="GO" id="GO:0004803">
    <property type="term" value="F:transposase activity"/>
    <property type="evidence" value="ECO:0007669"/>
    <property type="project" value="InterPro"/>
</dbReference>
<dbReference type="InterPro" id="IPR036515">
    <property type="entry name" value="Transposase_17_sf"/>
</dbReference>
<dbReference type="Gene3D" id="3.30.70.1290">
    <property type="entry name" value="Transposase IS200-like"/>
    <property type="match status" value="1"/>
</dbReference>
<sequence length="175" mass="20626">MSELRKASTDRPYFITLTVVGWIDIFTRDVYCRQIIESLDYCRKNKGLKIYAYCIMSSHIHLIISHDESKLPSVLRDFKSFTAKRILELVNDVQESRREWLLYLFRYFANNKKQNSEHVFWQKTSYSIELITPLVFDQKLDYIHHNPVKAMVVSEATSYVYSSANPDSPLIVDES</sequence>
<proteinExistence type="predicted"/>
<dbReference type="InterPro" id="IPR002686">
    <property type="entry name" value="Transposase_17"/>
</dbReference>
<organism evidence="2 3">
    <name type="scientific">Mucilaginibacter straminoryzae</name>
    <dbReference type="NCBI Taxonomy" id="2932774"/>
    <lineage>
        <taxon>Bacteria</taxon>
        <taxon>Pseudomonadati</taxon>
        <taxon>Bacteroidota</taxon>
        <taxon>Sphingobacteriia</taxon>
        <taxon>Sphingobacteriales</taxon>
        <taxon>Sphingobacteriaceae</taxon>
        <taxon>Mucilaginibacter</taxon>
    </lineage>
</organism>
<dbReference type="NCBIfam" id="NF047646">
    <property type="entry name" value="REP_Tyr_transpos"/>
    <property type="match status" value="1"/>
</dbReference>
<dbReference type="PANTHER" id="PTHR36966:SF1">
    <property type="entry name" value="REP-ASSOCIATED TYROSINE TRANSPOSASE"/>
    <property type="match status" value="1"/>
</dbReference>
<evidence type="ECO:0000313" key="3">
    <source>
        <dbReference type="Proteomes" id="UP001139450"/>
    </source>
</evidence>
<gene>
    <name evidence="2" type="ORF">MUY27_18435</name>
</gene>
<protein>
    <submittedName>
        <fullName evidence="2">Transposase</fullName>
    </submittedName>
</protein>
<reference evidence="2" key="1">
    <citation type="submission" date="2022-04" db="EMBL/GenBank/DDBJ databases">
        <title>Mucilaginibacter sp. RS28 isolated from freshwater.</title>
        <authorList>
            <person name="Ko S.-R."/>
        </authorList>
    </citation>
    <scope>NUCLEOTIDE SEQUENCE</scope>
    <source>
        <strain evidence="2">RS28</strain>
    </source>
</reference>
<evidence type="ECO:0000313" key="2">
    <source>
        <dbReference type="EMBL" id="MCJ8211703.1"/>
    </source>
</evidence>
<comment type="caution">
    <text evidence="2">The sequence shown here is derived from an EMBL/GenBank/DDBJ whole genome shotgun (WGS) entry which is preliminary data.</text>
</comment>
<dbReference type="RefSeq" id="WP_245132544.1">
    <property type="nucleotide sequence ID" value="NZ_JALJEJ010000011.1"/>
</dbReference>
<dbReference type="PANTHER" id="PTHR36966">
    <property type="entry name" value="REP-ASSOCIATED TYROSINE TRANSPOSASE"/>
    <property type="match status" value="1"/>
</dbReference>
<dbReference type="AlphaFoldDB" id="A0A9X1X697"/>
<name>A0A9X1X697_9SPHI</name>